<feature type="non-terminal residue" evidence="2">
    <location>
        <position position="83"/>
    </location>
</feature>
<proteinExistence type="predicted"/>
<feature type="region of interest" description="Disordered" evidence="1">
    <location>
        <begin position="1"/>
        <end position="83"/>
    </location>
</feature>
<comment type="caution">
    <text evidence="2">The sequence shown here is derived from an EMBL/GenBank/DDBJ whole genome shotgun (WGS) entry which is preliminary data.</text>
</comment>
<sequence>GQFRRSRRGAPPGQFRQPHPALSRAEAHPRSVRPDPEGQVGAGDRHHLAAGQGPAHADRGAAAGGQDGDAAEHRQGDHRQSPR</sequence>
<name>A0A699XJY4_TANCI</name>
<feature type="compositionally biased region" description="Basic and acidic residues" evidence="1">
    <location>
        <begin position="25"/>
        <end position="36"/>
    </location>
</feature>
<dbReference type="AlphaFoldDB" id="A0A699XJY4"/>
<organism evidence="2">
    <name type="scientific">Tanacetum cinerariifolium</name>
    <name type="common">Dalmatian daisy</name>
    <name type="synonym">Chrysanthemum cinerariifolium</name>
    <dbReference type="NCBI Taxonomy" id="118510"/>
    <lineage>
        <taxon>Eukaryota</taxon>
        <taxon>Viridiplantae</taxon>
        <taxon>Streptophyta</taxon>
        <taxon>Embryophyta</taxon>
        <taxon>Tracheophyta</taxon>
        <taxon>Spermatophyta</taxon>
        <taxon>Magnoliopsida</taxon>
        <taxon>eudicotyledons</taxon>
        <taxon>Gunneridae</taxon>
        <taxon>Pentapetalae</taxon>
        <taxon>asterids</taxon>
        <taxon>campanulids</taxon>
        <taxon>Asterales</taxon>
        <taxon>Asteraceae</taxon>
        <taxon>Asteroideae</taxon>
        <taxon>Anthemideae</taxon>
        <taxon>Anthemidinae</taxon>
        <taxon>Tanacetum</taxon>
    </lineage>
</organism>
<feature type="non-terminal residue" evidence="2">
    <location>
        <position position="1"/>
    </location>
</feature>
<accession>A0A699XJY4</accession>
<evidence type="ECO:0000256" key="1">
    <source>
        <dbReference type="SAM" id="MobiDB-lite"/>
    </source>
</evidence>
<feature type="compositionally biased region" description="Basic and acidic residues" evidence="1">
    <location>
        <begin position="70"/>
        <end position="83"/>
    </location>
</feature>
<dbReference type="EMBL" id="BKCJ011848865">
    <property type="protein sequence ID" value="GFD58116.1"/>
    <property type="molecule type" value="Genomic_DNA"/>
</dbReference>
<reference evidence="2" key="1">
    <citation type="journal article" date="2019" name="Sci. Rep.">
        <title>Draft genome of Tanacetum cinerariifolium, the natural source of mosquito coil.</title>
        <authorList>
            <person name="Yamashiro T."/>
            <person name="Shiraishi A."/>
            <person name="Satake H."/>
            <person name="Nakayama K."/>
        </authorList>
    </citation>
    <scope>NUCLEOTIDE SEQUENCE</scope>
</reference>
<protein>
    <submittedName>
        <fullName evidence="2">Uncharacterized protein</fullName>
    </submittedName>
</protein>
<gene>
    <name evidence="2" type="ORF">Tci_930085</name>
</gene>
<evidence type="ECO:0000313" key="2">
    <source>
        <dbReference type="EMBL" id="GFD58116.1"/>
    </source>
</evidence>